<dbReference type="EMBL" id="AP012547">
    <property type="protein sequence ID" value="BAO28769.1"/>
    <property type="molecule type" value="Genomic_DNA"/>
</dbReference>
<dbReference type="Proteomes" id="UP000031637">
    <property type="component" value="Chromosome"/>
</dbReference>
<evidence type="ECO:0000256" key="2">
    <source>
        <dbReference type="ARBA" id="ARBA00022490"/>
    </source>
</evidence>
<evidence type="ECO:0000256" key="1">
    <source>
        <dbReference type="ARBA" id="ARBA00004514"/>
    </source>
</evidence>
<evidence type="ECO:0000313" key="6">
    <source>
        <dbReference type="EMBL" id="BAO28769.1"/>
    </source>
</evidence>
<keyword evidence="7" id="KW-1185">Reference proteome</keyword>
<evidence type="ECO:0000256" key="5">
    <source>
        <dbReference type="ARBA" id="ARBA00093797"/>
    </source>
</evidence>
<keyword evidence="6" id="KW-0969">Cilium</keyword>
<dbReference type="AlphaFoldDB" id="W0SC19"/>
<reference evidence="6 7" key="1">
    <citation type="journal article" date="2014" name="Syst. Appl. Microbiol.">
        <title>Complete genomes of freshwater sulfur oxidizers Sulfuricella denitrificans skB26 and Sulfuritalea hydrogenivorans sk43H: genetic insights into the sulfur oxidation pathway of betaproteobacteria.</title>
        <authorList>
            <person name="Watanabe T."/>
            <person name="Kojima H."/>
            <person name="Fukui M."/>
        </authorList>
    </citation>
    <scope>NUCLEOTIDE SEQUENCE [LARGE SCALE GENOMIC DNA]</scope>
    <source>
        <strain evidence="6">DSM22779</strain>
    </source>
</reference>
<dbReference type="Pfam" id="PF05400">
    <property type="entry name" value="FliT"/>
    <property type="match status" value="1"/>
</dbReference>
<gene>
    <name evidence="6" type="ORF">SUTH_00963</name>
</gene>
<dbReference type="HOGENOM" id="CLU_155793_2_2_4"/>
<dbReference type="InterPro" id="IPR008622">
    <property type="entry name" value="FliT"/>
</dbReference>
<proteinExistence type="predicted"/>
<dbReference type="KEGG" id="shd:SUTH_00963"/>
<evidence type="ECO:0000313" key="7">
    <source>
        <dbReference type="Proteomes" id="UP000031637"/>
    </source>
</evidence>
<keyword evidence="6" id="KW-0966">Cell projection</keyword>
<evidence type="ECO:0000256" key="3">
    <source>
        <dbReference type="ARBA" id="ARBA00022795"/>
    </source>
</evidence>
<accession>W0SC19</accession>
<sequence>MHGMPSQIELYEEMSLLSARMVEAARASEWDELIELERGVTGLRNTLMATPEDRNAPATDLERKRSLIRRILEDDAEVRRHTEPWMEHVRKYLGNSTRRRDVEKAYAAGAGEADPGRFGA</sequence>
<keyword evidence="6" id="KW-0282">Flagellum</keyword>
<evidence type="ECO:0000256" key="4">
    <source>
        <dbReference type="ARBA" id="ARBA00023186"/>
    </source>
</evidence>
<dbReference type="GO" id="GO:0044781">
    <property type="term" value="P:bacterial-type flagellum organization"/>
    <property type="evidence" value="ECO:0007669"/>
    <property type="project" value="UniProtKB-KW"/>
</dbReference>
<keyword evidence="3" id="KW-1005">Bacterial flagellum biogenesis</keyword>
<protein>
    <recommendedName>
        <fullName evidence="5">Flagellar protein FliT</fullName>
    </recommendedName>
</protein>
<comment type="subcellular location">
    <subcellularLocation>
        <location evidence="1">Cytoplasm</location>
        <location evidence="1">Cytosol</location>
    </subcellularLocation>
</comment>
<dbReference type="STRING" id="1223802.SUTH_00963"/>
<keyword evidence="4" id="KW-0143">Chaperone</keyword>
<name>W0SC19_9PROT</name>
<dbReference type="Gene3D" id="1.20.58.380">
    <property type="entry name" value="Flagellar protein flit"/>
    <property type="match status" value="1"/>
</dbReference>
<keyword evidence="2" id="KW-0963">Cytoplasm</keyword>
<organism evidence="6 7">
    <name type="scientific">Sulfuritalea hydrogenivorans sk43H</name>
    <dbReference type="NCBI Taxonomy" id="1223802"/>
    <lineage>
        <taxon>Bacteria</taxon>
        <taxon>Pseudomonadati</taxon>
        <taxon>Pseudomonadota</taxon>
        <taxon>Betaproteobacteria</taxon>
        <taxon>Nitrosomonadales</taxon>
        <taxon>Sterolibacteriaceae</taxon>
        <taxon>Sulfuritalea</taxon>
    </lineage>
</organism>